<name>A0A0A0LJL5_CUCSA</name>
<evidence type="ECO:0000313" key="6">
    <source>
        <dbReference type="EMBL" id="KGN60902.1"/>
    </source>
</evidence>
<proteinExistence type="inferred from homology"/>
<evidence type="ECO:0000256" key="3">
    <source>
        <dbReference type="ARBA" id="ARBA00023127"/>
    </source>
</evidence>
<dbReference type="PANTHER" id="PTHR15615:SF80">
    <property type="entry name" value="CYCLIN"/>
    <property type="match status" value="1"/>
</dbReference>
<reference evidence="6 7" key="4">
    <citation type="journal article" date="2011" name="BMC Genomics">
        <title>RNA-Seq improves annotation of protein-coding genes in the cucumber genome.</title>
        <authorList>
            <person name="Li Z."/>
            <person name="Zhang Z."/>
            <person name="Yan P."/>
            <person name="Huang S."/>
            <person name="Fei Z."/>
            <person name="Lin K."/>
        </authorList>
    </citation>
    <scope>NUCLEOTIDE SEQUENCE [LARGE SCALE GENOMIC DNA]</scope>
    <source>
        <strain evidence="7">cv. 9930</strain>
    </source>
</reference>
<dbReference type="InterPro" id="IPR012389">
    <property type="entry name" value="Cyclin_P/U"/>
</dbReference>
<dbReference type="Pfam" id="PF08613">
    <property type="entry name" value="Cyclin"/>
    <property type="match status" value="1"/>
</dbReference>
<organism evidence="6 7">
    <name type="scientific">Cucumis sativus</name>
    <name type="common">Cucumber</name>
    <dbReference type="NCBI Taxonomy" id="3659"/>
    <lineage>
        <taxon>Eukaryota</taxon>
        <taxon>Viridiplantae</taxon>
        <taxon>Streptophyta</taxon>
        <taxon>Embryophyta</taxon>
        <taxon>Tracheophyta</taxon>
        <taxon>Spermatophyta</taxon>
        <taxon>Magnoliopsida</taxon>
        <taxon>eudicotyledons</taxon>
        <taxon>Gunneridae</taxon>
        <taxon>Pentapetalae</taxon>
        <taxon>rosids</taxon>
        <taxon>fabids</taxon>
        <taxon>Cucurbitales</taxon>
        <taxon>Cucurbitaceae</taxon>
        <taxon>Benincaseae</taxon>
        <taxon>Cucumis</taxon>
    </lineage>
</organism>
<dbReference type="PANTHER" id="PTHR15615">
    <property type="match status" value="1"/>
</dbReference>
<reference evidence="6 7" key="3">
    <citation type="journal article" date="2010" name="BMC Genomics">
        <title>Transcriptome sequencing and comparative analysis of cucumber flowers with different sex types.</title>
        <authorList>
            <person name="Guo S."/>
            <person name="Zheng Y."/>
            <person name="Joung J.G."/>
            <person name="Liu S."/>
            <person name="Zhang Z."/>
            <person name="Crasta O.R."/>
            <person name="Sobral B.W."/>
            <person name="Xu Y."/>
            <person name="Huang S."/>
            <person name="Fei Z."/>
        </authorList>
    </citation>
    <scope>NUCLEOTIDE SEQUENCE [LARGE SCALE GENOMIC DNA]</scope>
    <source>
        <strain evidence="7">cv. 9930</strain>
    </source>
</reference>
<dbReference type="Gene3D" id="1.10.472.10">
    <property type="entry name" value="Cyclin-like"/>
    <property type="match status" value="1"/>
</dbReference>
<dbReference type="InterPro" id="IPR013922">
    <property type="entry name" value="Cyclin_PHO80-like"/>
</dbReference>
<keyword evidence="2" id="KW-0132">Cell division</keyword>
<keyword evidence="7" id="KW-1185">Reference proteome</keyword>
<reference evidence="6 7" key="2">
    <citation type="journal article" date="2009" name="PLoS ONE">
        <title>An integrated genetic and cytogenetic map of the cucumber genome.</title>
        <authorList>
            <person name="Ren Y."/>
            <person name="Zhang Z."/>
            <person name="Liu J."/>
            <person name="Staub J.E."/>
            <person name="Han Y."/>
            <person name="Cheng Z."/>
            <person name="Li X."/>
            <person name="Lu J."/>
            <person name="Miao H."/>
            <person name="Kang H."/>
            <person name="Xie B."/>
            <person name="Gu X."/>
            <person name="Wang X."/>
            <person name="Du Y."/>
            <person name="Jin W."/>
            <person name="Huang S."/>
        </authorList>
    </citation>
    <scope>NUCLEOTIDE SEQUENCE [LARGE SCALE GENOMIC DNA]</scope>
    <source>
        <strain evidence="7">cv. 9930</strain>
    </source>
</reference>
<dbReference type="InterPro" id="IPR036915">
    <property type="entry name" value="Cyclin-like_sf"/>
</dbReference>
<evidence type="ECO:0000256" key="5">
    <source>
        <dbReference type="PIRNR" id="PIRNR027110"/>
    </source>
</evidence>
<dbReference type="Proteomes" id="UP000029981">
    <property type="component" value="Chromosome 2"/>
</dbReference>
<comment type="similarity">
    <text evidence="1">Belongs to the cyclin family. Cyclin U/P subfamily.</text>
</comment>
<gene>
    <name evidence="6" type="ORF">Csa_2G021730</name>
</gene>
<dbReference type="KEGG" id="csv:101209851"/>
<dbReference type="AlphaFoldDB" id="A0A0A0LJL5"/>
<dbReference type="PIRSF" id="PIRSF027110">
    <property type="entry name" value="PREG"/>
    <property type="match status" value="1"/>
</dbReference>
<reference evidence="6 7" key="1">
    <citation type="journal article" date="2009" name="Nat. Genet.">
        <title>The genome of the cucumber, Cucumis sativus L.</title>
        <authorList>
            <person name="Huang S."/>
            <person name="Li R."/>
            <person name="Zhang Z."/>
            <person name="Li L."/>
            <person name="Gu X."/>
            <person name="Fan W."/>
            <person name="Lucas W.J."/>
            <person name="Wang X."/>
            <person name="Xie B."/>
            <person name="Ni P."/>
            <person name="Ren Y."/>
            <person name="Zhu H."/>
            <person name="Li J."/>
            <person name="Lin K."/>
            <person name="Jin W."/>
            <person name="Fei Z."/>
            <person name="Li G."/>
            <person name="Staub J."/>
            <person name="Kilian A."/>
            <person name="van der Vossen E.A."/>
            <person name="Wu Y."/>
            <person name="Guo J."/>
            <person name="He J."/>
            <person name="Jia Z."/>
            <person name="Ren Y."/>
            <person name="Tian G."/>
            <person name="Lu Y."/>
            <person name="Ruan J."/>
            <person name="Qian W."/>
            <person name="Wang M."/>
            <person name="Huang Q."/>
            <person name="Li B."/>
            <person name="Xuan Z."/>
            <person name="Cao J."/>
            <person name="Asan"/>
            <person name="Wu Z."/>
            <person name="Zhang J."/>
            <person name="Cai Q."/>
            <person name="Bai Y."/>
            <person name="Zhao B."/>
            <person name="Han Y."/>
            <person name="Li Y."/>
            <person name="Li X."/>
            <person name="Wang S."/>
            <person name="Shi Q."/>
            <person name="Liu S."/>
            <person name="Cho W.K."/>
            <person name="Kim J.Y."/>
            <person name="Xu Y."/>
            <person name="Heller-Uszynska K."/>
            <person name="Miao H."/>
            <person name="Cheng Z."/>
            <person name="Zhang S."/>
            <person name="Wu J."/>
            <person name="Yang Y."/>
            <person name="Kang H."/>
            <person name="Li M."/>
            <person name="Liang H."/>
            <person name="Ren X."/>
            <person name="Shi Z."/>
            <person name="Wen M."/>
            <person name="Jian M."/>
            <person name="Yang H."/>
            <person name="Zhang G."/>
            <person name="Yang Z."/>
            <person name="Chen R."/>
            <person name="Liu S."/>
            <person name="Li J."/>
            <person name="Ma L."/>
            <person name="Liu H."/>
            <person name="Zhou Y."/>
            <person name="Zhao J."/>
            <person name="Fang X."/>
            <person name="Li G."/>
            <person name="Fang L."/>
            <person name="Li Y."/>
            <person name="Liu D."/>
            <person name="Zheng H."/>
            <person name="Zhang Y."/>
            <person name="Qin N."/>
            <person name="Li Z."/>
            <person name="Yang G."/>
            <person name="Yang S."/>
            <person name="Bolund L."/>
            <person name="Kristiansen K."/>
            <person name="Zheng H."/>
            <person name="Li S."/>
            <person name="Zhang X."/>
            <person name="Yang H."/>
            <person name="Wang J."/>
            <person name="Sun R."/>
            <person name="Zhang B."/>
            <person name="Jiang S."/>
            <person name="Wang J."/>
            <person name="Du Y."/>
            <person name="Li S."/>
        </authorList>
    </citation>
    <scope>NUCLEOTIDE SEQUENCE [LARGE SCALE GENOMIC DNA]</scope>
    <source>
        <strain evidence="7">cv. 9930</strain>
    </source>
</reference>
<dbReference type="STRING" id="3659.A0A0A0LJL5"/>
<evidence type="ECO:0000256" key="2">
    <source>
        <dbReference type="ARBA" id="ARBA00022618"/>
    </source>
</evidence>
<accession>A0A0A0LJL5</accession>
<dbReference type="SUPFAM" id="SSF47954">
    <property type="entry name" value="Cyclin-like"/>
    <property type="match status" value="1"/>
</dbReference>
<evidence type="ECO:0000256" key="1">
    <source>
        <dbReference type="ARBA" id="ARBA00007215"/>
    </source>
</evidence>
<dbReference type="OrthoDB" id="337735at2759"/>
<evidence type="ECO:0000256" key="4">
    <source>
        <dbReference type="ARBA" id="ARBA00023306"/>
    </source>
</evidence>
<dbReference type="eggNOG" id="KOG1674">
    <property type="taxonomic scope" value="Eukaryota"/>
</dbReference>
<dbReference type="GO" id="GO:0051301">
    <property type="term" value="P:cell division"/>
    <property type="evidence" value="ECO:0007669"/>
    <property type="project" value="UniProtKB-UniRule"/>
</dbReference>
<dbReference type="GO" id="GO:0019901">
    <property type="term" value="F:protein kinase binding"/>
    <property type="evidence" value="ECO:0007669"/>
    <property type="project" value="UniProtKB-UniRule"/>
</dbReference>
<dbReference type="EMBL" id="CM002923">
    <property type="protein sequence ID" value="KGN60902.1"/>
    <property type="molecule type" value="Genomic_DNA"/>
</dbReference>
<dbReference type="OMA" id="MFHASEV"/>
<dbReference type="Gramene" id="KGN60902">
    <property type="protein sequence ID" value="KGN60902"/>
    <property type="gene ID" value="Csa_2G021730"/>
</dbReference>
<evidence type="ECO:0000313" key="7">
    <source>
        <dbReference type="Proteomes" id="UP000029981"/>
    </source>
</evidence>
<keyword evidence="4" id="KW-0131">Cell cycle</keyword>
<keyword evidence="3 5" id="KW-0195">Cyclin</keyword>
<sequence length="216" mass="24269">MREMANNGMDFQVETDSLLGLSESGKLISSSPQVLSILSSVFEKLIQKNEKLLKRLKKKDSVTIFHSSRAPTMGIGQYIDRILKYTCCGTACLVVAYIYIERYLQKTDVYLTSLNVHRLLITSIMVAAKFIDAGCYNNTFYAKVGGVSTKEMNSLEIEFLFNLDFRLHVTADVFSTHCLQLQKEVLGAENQVERRPGNKARTKCLPQITGYTCSAI</sequence>
<protein>
    <recommendedName>
        <fullName evidence="5">Cyclin</fullName>
    </recommendedName>
</protein>